<proteinExistence type="predicted"/>
<evidence type="ECO:0000313" key="3">
    <source>
        <dbReference type="Proteomes" id="UP001152795"/>
    </source>
</evidence>
<accession>A0A6S7GSN9</accession>
<dbReference type="AlphaFoldDB" id="A0A6S7GSN9"/>
<dbReference type="PANTHER" id="PTHR46791:SF13">
    <property type="entry name" value="CLR5 DOMAIN-CONTAINING PROTEIN"/>
    <property type="match status" value="1"/>
</dbReference>
<dbReference type="InterPro" id="IPR058913">
    <property type="entry name" value="Integrase_dom_put"/>
</dbReference>
<comment type="caution">
    <text evidence="2">The sequence shown here is derived from an EMBL/GenBank/DDBJ whole genome shotgun (WGS) entry which is preliminary data.</text>
</comment>
<gene>
    <name evidence="2" type="ORF">PACLA_8A084306</name>
</gene>
<dbReference type="OrthoDB" id="5984505at2759"/>
<evidence type="ECO:0000259" key="1">
    <source>
        <dbReference type="Pfam" id="PF24764"/>
    </source>
</evidence>
<dbReference type="PANTHER" id="PTHR46791">
    <property type="entry name" value="EXPRESSED PROTEIN"/>
    <property type="match status" value="1"/>
</dbReference>
<reference evidence="2" key="1">
    <citation type="submission" date="2020-04" db="EMBL/GenBank/DDBJ databases">
        <authorList>
            <person name="Alioto T."/>
            <person name="Alioto T."/>
            <person name="Gomez Garrido J."/>
        </authorList>
    </citation>
    <scope>NUCLEOTIDE SEQUENCE</scope>
    <source>
        <strain evidence="2">A484AB</strain>
    </source>
</reference>
<protein>
    <recommendedName>
        <fullName evidence="1">Integrase core domain-containing protein</fullName>
    </recommendedName>
</protein>
<sequence>MADANEDGLENDHFETHEEDEESLIRYYFYRGFDYKEIVLFLLQNHDIQMSMATFKRRLRRYGLRRQLPEYDIDEARASIQSLINGPGCLQGYRSVWHTLQLRGVRIPRIVVQQLLKELDPEGTEMLRKAHRLKRRTGEDITILVRTILGIVTGTINSSRMDSLFMDVSTAGVEKYYAAYYLDAVEEYGGCPVDLVTDLGTENGTMAAIQSFLRDDPDSHRYVPSPRNQRIEAWWAFLRRLHSTWWINFFKDMVDNRVVDLTSELEMECLWFCFSQLLQNALDEIKEHWNTHRIRKSRYDTVSGRPDSLYYLPELHGVNERFLLPVGEHESNYVRSHIIESDYQNCFQDYFRYVSGMCHLGQPAHWNEALDLYNTLLQYAYNENE</sequence>
<feature type="domain" description="Integrase core" evidence="1">
    <location>
        <begin position="151"/>
        <end position="301"/>
    </location>
</feature>
<evidence type="ECO:0000313" key="2">
    <source>
        <dbReference type="EMBL" id="CAB3994833.1"/>
    </source>
</evidence>
<organism evidence="2 3">
    <name type="scientific">Paramuricea clavata</name>
    <name type="common">Red gorgonian</name>
    <name type="synonym">Violescent sea-whip</name>
    <dbReference type="NCBI Taxonomy" id="317549"/>
    <lineage>
        <taxon>Eukaryota</taxon>
        <taxon>Metazoa</taxon>
        <taxon>Cnidaria</taxon>
        <taxon>Anthozoa</taxon>
        <taxon>Octocorallia</taxon>
        <taxon>Malacalcyonacea</taxon>
        <taxon>Plexauridae</taxon>
        <taxon>Paramuricea</taxon>
    </lineage>
</organism>
<dbReference type="Proteomes" id="UP001152795">
    <property type="component" value="Unassembled WGS sequence"/>
</dbReference>
<dbReference type="EMBL" id="CACRXK020002548">
    <property type="protein sequence ID" value="CAB3994833.1"/>
    <property type="molecule type" value="Genomic_DNA"/>
</dbReference>
<name>A0A6S7GSN9_PARCT</name>
<keyword evidence="3" id="KW-1185">Reference proteome</keyword>
<dbReference type="Pfam" id="PF24764">
    <property type="entry name" value="rva_4"/>
    <property type="match status" value="1"/>
</dbReference>